<dbReference type="InterPro" id="IPR036047">
    <property type="entry name" value="F-box-like_dom_sf"/>
</dbReference>
<dbReference type="SUPFAM" id="SSF81383">
    <property type="entry name" value="F-box domain"/>
    <property type="match status" value="1"/>
</dbReference>
<dbReference type="AlphaFoldDB" id="A0A8H6T7N0"/>
<organism evidence="2 3">
    <name type="scientific">Mycena indigotica</name>
    <dbReference type="NCBI Taxonomy" id="2126181"/>
    <lineage>
        <taxon>Eukaryota</taxon>
        <taxon>Fungi</taxon>
        <taxon>Dikarya</taxon>
        <taxon>Basidiomycota</taxon>
        <taxon>Agaricomycotina</taxon>
        <taxon>Agaricomycetes</taxon>
        <taxon>Agaricomycetidae</taxon>
        <taxon>Agaricales</taxon>
        <taxon>Marasmiineae</taxon>
        <taxon>Mycenaceae</taxon>
        <taxon>Mycena</taxon>
    </lineage>
</organism>
<dbReference type="InterPro" id="IPR001810">
    <property type="entry name" value="F-box_dom"/>
</dbReference>
<dbReference type="GeneID" id="59341818"/>
<comment type="caution">
    <text evidence="2">The sequence shown here is derived from an EMBL/GenBank/DDBJ whole genome shotgun (WGS) entry which is preliminary data.</text>
</comment>
<dbReference type="PROSITE" id="PS50181">
    <property type="entry name" value="FBOX"/>
    <property type="match status" value="1"/>
</dbReference>
<feature type="domain" description="F-box" evidence="1">
    <location>
        <begin position="2"/>
        <end position="48"/>
    </location>
</feature>
<protein>
    <submittedName>
        <fullName evidence="2">F-box domain-containing protein</fullName>
    </submittedName>
</protein>
<keyword evidence="3" id="KW-1185">Reference proteome</keyword>
<gene>
    <name evidence="2" type="ORF">MIND_00241900</name>
</gene>
<reference evidence="2" key="1">
    <citation type="submission" date="2020-05" db="EMBL/GenBank/DDBJ databases">
        <title>Mycena genomes resolve the evolution of fungal bioluminescence.</title>
        <authorList>
            <person name="Tsai I.J."/>
        </authorList>
    </citation>
    <scope>NUCLEOTIDE SEQUENCE</scope>
    <source>
        <strain evidence="2">171206Taipei</strain>
    </source>
</reference>
<name>A0A8H6T7N0_9AGAR</name>
<proteinExistence type="predicted"/>
<dbReference type="RefSeq" id="XP_037224397.1">
    <property type="nucleotide sequence ID" value="XM_037359302.1"/>
</dbReference>
<dbReference type="Proteomes" id="UP000636479">
    <property type="component" value="Unassembled WGS sequence"/>
</dbReference>
<evidence type="ECO:0000313" key="2">
    <source>
        <dbReference type="EMBL" id="KAF7312289.1"/>
    </source>
</evidence>
<evidence type="ECO:0000313" key="3">
    <source>
        <dbReference type="Proteomes" id="UP000636479"/>
    </source>
</evidence>
<dbReference type="Gene3D" id="1.20.1280.50">
    <property type="match status" value="1"/>
</dbReference>
<dbReference type="SMART" id="SM00256">
    <property type="entry name" value="FBOX"/>
    <property type="match status" value="1"/>
</dbReference>
<accession>A0A8H6T7N0</accession>
<dbReference type="Pfam" id="PF12937">
    <property type="entry name" value="F-box-like"/>
    <property type="match status" value="1"/>
</dbReference>
<evidence type="ECO:0000259" key="1">
    <source>
        <dbReference type="PROSITE" id="PS50181"/>
    </source>
</evidence>
<dbReference type="OrthoDB" id="424465at2759"/>
<dbReference type="EMBL" id="JACAZF010000002">
    <property type="protein sequence ID" value="KAF7312289.1"/>
    <property type="molecule type" value="Genomic_DNA"/>
</dbReference>
<sequence>MVSSILALPNDILLAIFLQLSAPDLLHLSQVCRVLHEYTLDSYLWHQVLSRQTDLPLNIDPYVDAAELSAPILQKATRDALRIDNNWKRHNPQIRQMTRIGDIENILQMQLLGSQYLVILRRHLPSLSVWRVIAKRAVLCARTDLEDSTTPLRFAASLDSRKEQILLALISTIKSGTQLSAYSVMLSDESDFSPASLKMVYNISRVDPDPFYEVHVYSHLIAIGIHSVLAPQLLIVNTVAKTRCLVHLHLPEASLEIFSLFSSDVRHRASHNCSSN</sequence>